<feature type="region of interest" description="Disordered" evidence="1">
    <location>
        <begin position="29"/>
        <end position="110"/>
    </location>
</feature>
<sequence length="374" mass="42156">MSQEIAFQPLKSGPIIEELGPLADIFEDDEIPVPKGKGESKVPDGQNMGEPSTVITQEIDGESESSGETIMVKSWADMEEEEKTEAGKKGEEDIKGGKTDVNHKSKPNTQERKVWNKKITGKNVEIKSDTEDMFVFPNKPRPEKSQGQKVSSGKIVGIGTKSLRAEITSVCKVKGVQVADSWINYFLSKIHRGDYVDRCMIEIWVEAILHERASGQHRQMSTLIHDLNTGLSRLTGQVKIMQDQNRSYAEQNSTLANVSLKINDQIQKIQEDISCKKSAPEEKTKKITTSEPIVEEEVLLTDEDLQVLVVNLLKKLEMPQEEMEDPEVIKAAANCFSLEQLQYAFDHDLTPKQQDKAFERLSQQIQQDQEQEEE</sequence>
<gene>
    <name evidence="2" type="primary">P</name>
</gene>
<proteinExistence type="predicted"/>
<feature type="region of interest" description="Disordered" evidence="1">
    <location>
        <begin position="355"/>
        <end position="374"/>
    </location>
</feature>
<protein>
    <submittedName>
        <fullName evidence="2">Phosphoprotein</fullName>
    </submittedName>
</protein>
<reference evidence="2" key="1">
    <citation type="submission" date="2023-06" db="EMBL/GenBank/DDBJ databases">
        <title>Identification and characterization of a novel cytorhabdovirus infecting the liana Aristolochia giberti.</title>
        <authorList>
            <person name="Ramos-Gonzalez P.L."/>
            <person name="Potsclan-Barros M."/>
            <person name="Michea-Gonzalez G.L."/>
            <person name="Chabi-Jesus C."/>
            <person name="Harakava R."/>
            <person name="Lorenzo H."/>
            <person name="Freita-Astua J."/>
            <person name="Kitajima E.W."/>
        </authorList>
    </citation>
    <scope>NUCLEOTIDE SEQUENCE</scope>
    <source>
        <strain evidence="2">NOd1</strain>
    </source>
</reference>
<feature type="compositionally biased region" description="Basic and acidic residues" evidence="1">
    <location>
        <begin position="84"/>
        <end position="110"/>
    </location>
</feature>
<name>A0AA50LUN7_9RHAB</name>
<evidence type="ECO:0000313" key="2">
    <source>
        <dbReference type="EMBL" id="WMD26757.1"/>
    </source>
</evidence>
<organism evidence="2">
    <name type="scientific">Aristolochia-associated cytorhabdovirus</name>
    <dbReference type="NCBI Taxonomy" id="3071548"/>
    <lineage>
        <taxon>Viruses</taxon>
        <taxon>Riboviria</taxon>
        <taxon>Orthornavirae</taxon>
        <taxon>Negarnaviricota</taxon>
        <taxon>Haploviricotina</taxon>
        <taxon>Monjiviricetes</taxon>
        <taxon>Mononegavirales</taxon>
        <taxon>Rhabdoviridae</taxon>
        <taxon>Betarhabdovirinae</taxon>
    </lineage>
</organism>
<evidence type="ECO:0000256" key="1">
    <source>
        <dbReference type="SAM" id="MobiDB-lite"/>
    </source>
</evidence>
<accession>A0AA50LUN7</accession>
<dbReference type="EMBL" id="OR090884">
    <property type="protein sequence ID" value="WMD26757.1"/>
    <property type="molecule type" value="Viral_cRNA"/>
</dbReference>